<keyword evidence="2" id="KW-1185">Reference proteome</keyword>
<comment type="caution">
    <text evidence="1">The sequence shown here is derived from an EMBL/GenBank/DDBJ whole genome shotgun (WGS) entry which is preliminary data.</text>
</comment>
<organism evidence="1 2">
    <name type="scientific">Populus alba x Populus x berolinensis</name>
    <dbReference type="NCBI Taxonomy" id="444605"/>
    <lineage>
        <taxon>Eukaryota</taxon>
        <taxon>Viridiplantae</taxon>
        <taxon>Streptophyta</taxon>
        <taxon>Embryophyta</taxon>
        <taxon>Tracheophyta</taxon>
        <taxon>Spermatophyta</taxon>
        <taxon>Magnoliopsida</taxon>
        <taxon>eudicotyledons</taxon>
        <taxon>Gunneridae</taxon>
        <taxon>Pentapetalae</taxon>
        <taxon>rosids</taxon>
        <taxon>fabids</taxon>
        <taxon>Malpighiales</taxon>
        <taxon>Salicaceae</taxon>
        <taxon>Saliceae</taxon>
        <taxon>Populus</taxon>
    </lineage>
</organism>
<dbReference type="EMBL" id="JAQIZT010000017">
    <property type="protein sequence ID" value="KAJ6959393.1"/>
    <property type="molecule type" value="Genomic_DNA"/>
</dbReference>
<evidence type="ECO:0000313" key="1">
    <source>
        <dbReference type="EMBL" id="KAJ6959393.1"/>
    </source>
</evidence>
<reference evidence="1" key="1">
    <citation type="journal article" date="2023" name="Mol. Ecol. Resour.">
        <title>Chromosome-level genome assembly of a triploid poplar Populus alba 'Berolinensis'.</title>
        <authorList>
            <person name="Chen S."/>
            <person name="Yu Y."/>
            <person name="Wang X."/>
            <person name="Wang S."/>
            <person name="Zhang T."/>
            <person name="Zhou Y."/>
            <person name="He R."/>
            <person name="Meng N."/>
            <person name="Wang Y."/>
            <person name="Liu W."/>
            <person name="Liu Z."/>
            <person name="Liu J."/>
            <person name="Guo Q."/>
            <person name="Huang H."/>
            <person name="Sederoff R.R."/>
            <person name="Wang G."/>
            <person name="Qu G."/>
            <person name="Chen S."/>
        </authorList>
    </citation>
    <scope>NUCLEOTIDE SEQUENCE</scope>
    <source>
        <strain evidence="1">SC-2020</strain>
    </source>
</reference>
<protein>
    <submittedName>
        <fullName evidence="1">Uncharacterized protein</fullName>
    </submittedName>
</protein>
<name>A0AAD6LEV3_9ROSI</name>
<accession>A0AAD6LEV3</accession>
<sequence length="99" mass="11503">MKTLFSHGILKKTNGSKENQILQLINHTFAYHFCVPNPLKPPQPPLSPSLLTPHQQQDKSLFTFDTSLSFPLLVISHFRFLNDIWVSFRNLKCEWLVLI</sequence>
<dbReference type="AlphaFoldDB" id="A0AAD6LEV3"/>
<evidence type="ECO:0000313" key="2">
    <source>
        <dbReference type="Proteomes" id="UP001164929"/>
    </source>
</evidence>
<proteinExistence type="predicted"/>
<dbReference type="Proteomes" id="UP001164929">
    <property type="component" value="Chromosome 17"/>
</dbReference>
<gene>
    <name evidence="1" type="ORF">NC653_037659</name>
</gene>